<dbReference type="PROSITE" id="PS50893">
    <property type="entry name" value="ABC_TRANSPORTER_2"/>
    <property type="match status" value="1"/>
</dbReference>
<dbReference type="InterPro" id="IPR027417">
    <property type="entry name" value="P-loop_NTPase"/>
</dbReference>
<dbReference type="InterPro" id="IPR003439">
    <property type="entry name" value="ABC_transporter-like_ATP-bd"/>
</dbReference>
<feature type="domain" description="ABC transporter" evidence="4">
    <location>
        <begin position="1"/>
        <end position="211"/>
    </location>
</feature>
<dbReference type="GO" id="GO:0016887">
    <property type="term" value="F:ATP hydrolysis activity"/>
    <property type="evidence" value="ECO:0007669"/>
    <property type="project" value="InterPro"/>
</dbReference>
<dbReference type="AlphaFoldDB" id="A0A1M6PFT7"/>
<gene>
    <name evidence="5" type="ORF">SAMN02745248_01684</name>
</gene>
<dbReference type="CDD" id="cd03228">
    <property type="entry name" value="ABCC_MRP_Like"/>
    <property type="match status" value="1"/>
</dbReference>
<evidence type="ECO:0000259" key="4">
    <source>
        <dbReference type="PROSITE" id="PS50893"/>
    </source>
</evidence>
<protein>
    <submittedName>
        <fullName evidence="5">Putative ABC transport system ATP-binding protein</fullName>
    </submittedName>
</protein>
<organism evidence="5 6">
    <name type="scientific">Hathewaya proteolytica DSM 3090</name>
    <dbReference type="NCBI Taxonomy" id="1121331"/>
    <lineage>
        <taxon>Bacteria</taxon>
        <taxon>Bacillati</taxon>
        <taxon>Bacillota</taxon>
        <taxon>Clostridia</taxon>
        <taxon>Eubacteriales</taxon>
        <taxon>Clostridiaceae</taxon>
        <taxon>Hathewaya</taxon>
    </lineage>
</organism>
<evidence type="ECO:0000313" key="6">
    <source>
        <dbReference type="Proteomes" id="UP000183952"/>
    </source>
</evidence>
<dbReference type="Pfam" id="PF00005">
    <property type="entry name" value="ABC_tran"/>
    <property type="match status" value="1"/>
</dbReference>
<dbReference type="OrthoDB" id="9785080at2"/>
<dbReference type="EMBL" id="FRAD01000013">
    <property type="protein sequence ID" value="SHK06815.1"/>
    <property type="molecule type" value="Genomic_DNA"/>
</dbReference>
<accession>A0A1M6PFT7</accession>
<evidence type="ECO:0000313" key="5">
    <source>
        <dbReference type="EMBL" id="SHK06815.1"/>
    </source>
</evidence>
<evidence type="ECO:0000256" key="1">
    <source>
        <dbReference type="ARBA" id="ARBA00022448"/>
    </source>
</evidence>
<evidence type="ECO:0000256" key="3">
    <source>
        <dbReference type="ARBA" id="ARBA00022840"/>
    </source>
</evidence>
<dbReference type="InterPro" id="IPR003593">
    <property type="entry name" value="AAA+_ATPase"/>
</dbReference>
<keyword evidence="1" id="KW-0813">Transport</keyword>
<evidence type="ECO:0000256" key="2">
    <source>
        <dbReference type="ARBA" id="ARBA00022741"/>
    </source>
</evidence>
<dbReference type="SUPFAM" id="SSF52540">
    <property type="entry name" value="P-loop containing nucleoside triphosphate hydrolases"/>
    <property type="match status" value="1"/>
</dbReference>
<proteinExistence type="predicted"/>
<sequence>MENIIKATGLKFLELVNYPDMCIKRGKMTFICGESGCGKSTFLRLINNTENSSGGFIEYDGRKIQDIDTIKLRREVLLASQEVYLFEGTIRDNFQQYYNYRGEQCIDEVNMKEYLSICCADFPLDTRCEIMSGGERQRVFMAICLSFMPKVLMLDEPTAALDEATSIKYFHNVKKFCGEHGITVIAICHNPKMVEIYADECITLERGGYGE</sequence>
<dbReference type="STRING" id="1121331.SAMN02745248_01684"/>
<name>A0A1M6PFT7_9CLOT</name>
<dbReference type="RefSeq" id="WP_072903650.1">
    <property type="nucleotide sequence ID" value="NZ_FRAD01000013.1"/>
</dbReference>
<reference evidence="5 6" key="1">
    <citation type="submission" date="2016-11" db="EMBL/GenBank/DDBJ databases">
        <authorList>
            <person name="Jaros S."/>
            <person name="Januszkiewicz K."/>
            <person name="Wedrychowicz H."/>
        </authorList>
    </citation>
    <scope>NUCLEOTIDE SEQUENCE [LARGE SCALE GENOMIC DNA]</scope>
    <source>
        <strain evidence="5 6">DSM 3090</strain>
    </source>
</reference>
<dbReference type="Proteomes" id="UP000183952">
    <property type="component" value="Unassembled WGS sequence"/>
</dbReference>
<dbReference type="InterPro" id="IPR017871">
    <property type="entry name" value="ABC_transporter-like_CS"/>
</dbReference>
<dbReference type="PANTHER" id="PTHR43423:SF1">
    <property type="entry name" value="ABC TRANSPORTER I FAMILY MEMBER 17"/>
    <property type="match status" value="1"/>
</dbReference>
<keyword evidence="6" id="KW-1185">Reference proteome</keyword>
<dbReference type="Gene3D" id="3.40.50.300">
    <property type="entry name" value="P-loop containing nucleotide triphosphate hydrolases"/>
    <property type="match status" value="1"/>
</dbReference>
<dbReference type="PROSITE" id="PS00211">
    <property type="entry name" value="ABC_TRANSPORTER_1"/>
    <property type="match status" value="1"/>
</dbReference>
<dbReference type="GO" id="GO:0005524">
    <property type="term" value="F:ATP binding"/>
    <property type="evidence" value="ECO:0007669"/>
    <property type="project" value="UniProtKB-KW"/>
</dbReference>
<keyword evidence="2" id="KW-0547">Nucleotide-binding</keyword>
<dbReference type="PANTHER" id="PTHR43423">
    <property type="entry name" value="ABC TRANSPORTER I FAMILY MEMBER 17"/>
    <property type="match status" value="1"/>
</dbReference>
<keyword evidence="3 5" id="KW-0067">ATP-binding</keyword>
<dbReference type="SMART" id="SM00382">
    <property type="entry name" value="AAA"/>
    <property type="match status" value="1"/>
</dbReference>